<dbReference type="AlphaFoldDB" id="A0A8B8A7X2"/>
<organism evidence="2 3">
    <name type="scientific">Crassostrea virginica</name>
    <name type="common">Eastern oyster</name>
    <dbReference type="NCBI Taxonomy" id="6565"/>
    <lineage>
        <taxon>Eukaryota</taxon>
        <taxon>Metazoa</taxon>
        <taxon>Spiralia</taxon>
        <taxon>Lophotrochozoa</taxon>
        <taxon>Mollusca</taxon>
        <taxon>Bivalvia</taxon>
        <taxon>Autobranchia</taxon>
        <taxon>Pteriomorphia</taxon>
        <taxon>Ostreida</taxon>
        <taxon>Ostreoidea</taxon>
        <taxon>Ostreidae</taxon>
        <taxon>Crassostrea</taxon>
    </lineage>
</organism>
<proteinExistence type="predicted"/>
<dbReference type="InterPro" id="IPR019349">
    <property type="entry name" value="Ribosomal_mS35_mit"/>
</dbReference>
<dbReference type="GO" id="GO:0005763">
    <property type="term" value="C:mitochondrial small ribosomal subunit"/>
    <property type="evidence" value="ECO:0007669"/>
    <property type="project" value="TreeGrafter"/>
</dbReference>
<dbReference type="GO" id="GO:0003735">
    <property type="term" value="F:structural constituent of ribosome"/>
    <property type="evidence" value="ECO:0007669"/>
    <property type="project" value="InterPro"/>
</dbReference>
<dbReference type="Proteomes" id="UP000694844">
    <property type="component" value="Chromosome 6"/>
</dbReference>
<dbReference type="Pfam" id="PF10213">
    <property type="entry name" value="MRP-S28"/>
    <property type="match status" value="1"/>
</dbReference>
<evidence type="ECO:0000313" key="3">
    <source>
        <dbReference type="RefSeq" id="XP_022287245.1"/>
    </source>
</evidence>
<gene>
    <name evidence="3" type="primary">LOC111099983</name>
</gene>
<dbReference type="OrthoDB" id="283424at2759"/>
<sequence>MASKRFAVELVCEQLLLLNVRRSAFRYAQRCCIHSRIKEELEDERYKVLDIYRDIDLVDKYEPPEQIEKHMTRAECMKTDQTWSDVWPVKAPYHWGSVPLPLRQGYRKKDYLLSRGKYGNTELIKIPNFLHLTPPHIKKHCQAIKKFCSEFPSELKNPEIRNANFPLEVITSDYVTCGQSIRDERSQEVTVNVNLSVLKMDEHSVIKMKKLAGDRMDEKAMTLQLKSDRCPVRKQNLDFNIYTLTALYFESQEKEAWEEDEMEESDWVTYQWDKTKSKQKILQLKQKINQVSGQEVEGQEGGSEVVAEDSDVQSYKSAFSNIKDGGETRENMEAYKQSVLKLLKL</sequence>
<dbReference type="KEGG" id="cvn:111099983"/>
<name>A0A8B8A7X2_CRAVI</name>
<feature type="domain" description="Small ribosomal subunit protein mS35 mitochondrial conserved" evidence="1">
    <location>
        <begin position="180"/>
        <end position="259"/>
    </location>
</feature>
<dbReference type="RefSeq" id="XP_022287245.1">
    <property type="nucleotide sequence ID" value="XM_022431537.1"/>
</dbReference>
<dbReference type="PANTHER" id="PTHR13490">
    <property type="entry name" value="MITOCHONDRIAL 28S RIBOSOMAL PROTEIN S28"/>
    <property type="match status" value="1"/>
</dbReference>
<keyword evidence="2" id="KW-1185">Reference proteome</keyword>
<evidence type="ECO:0000313" key="2">
    <source>
        <dbReference type="Proteomes" id="UP000694844"/>
    </source>
</evidence>
<dbReference type="GO" id="GO:0032543">
    <property type="term" value="P:mitochondrial translation"/>
    <property type="evidence" value="ECO:0007669"/>
    <property type="project" value="InterPro"/>
</dbReference>
<evidence type="ECO:0000259" key="1">
    <source>
        <dbReference type="Pfam" id="PF10213"/>
    </source>
</evidence>
<protein>
    <submittedName>
        <fullName evidence="3">28S ribosomal protein S35, mitochondrial-like</fullName>
    </submittedName>
</protein>
<accession>A0A8B8A7X2</accession>
<reference evidence="3" key="1">
    <citation type="submission" date="2025-08" db="UniProtKB">
        <authorList>
            <consortium name="RefSeq"/>
        </authorList>
    </citation>
    <scope>IDENTIFICATION</scope>
    <source>
        <tissue evidence="3">Whole sample</tissue>
    </source>
</reference>
<dbReference type="GeneID" id="111099983"/>
<dbReference type="InterPro" id="IPR039848">
    <property type="entry name" value="Ribosomal_mS35_mt"/>
</dbReference>
<dbReference type="PANTHER" id="PTHR13490:SF0">
    <property type="entry name" value="SMALL RIBOSOMAL SUBUNIT PROTEIN MS35"/>
    <property type="match status" value="1"/>
</dbReference>